<organism evidence="1 2">
    <name type="scientific">Gracilariopsis chorda</name>
    <dbReference type="NCBI Taxonomy" id="448386"/>
    <lineage>
        <taxon>Eukaryota</taxon>
        <taxon>Rhodophyta</taxon>
        <taxon>Florideophyceae</taxon>
        <taxon>Rhodymeniophycidae</taxon>
        <taxon>Gracilariales</taxon>
        <taxon>Gracilariaceae</taxon>
        <taxon>Gracilariopsis</taxon>
    </lineage>
</organism>
<evidence type="ECO:0000313" key="2">
    <source>
        <dbReference type="Proteomes" id="UP000247409"/>
    </source>
</evidence>
<gene>
    <name evidence="1" type="ORF">BWQ96_08239</name>
</gene>
<keyword evidence="2" id="KW-1185">Reference proteome</keyword>
<proteinExistence type="predicted"/>
<dbReference type="Proteomes" id="UP000247409">
    <property type="component" value="Unassembled WGS sequence"/>
</dbReference>
<sequence>MGRIAHDLYDAFDDCRVLTRSYEEPFTDLNIKAGSRKTRVILLEAYSLLAQARPYSHREPSELASVDEMIKMLDTERKHNAEDILGDVMIHLQGFLDTRYGANVTSDAAMGLLRLQHAAKQRTKEQQEKKDAEAGAKLEAERQEKCVDRQAFQIHRGRVRSKRYYEPVVAIGSL</sequence>
<reference evidence="1 2" key="1">
    <citation type="journal article" date="2018" name="Mol. Biol. Evol.">
        <title>Analysis of the draft genome of the red seaweed Gracilariopsis chorda provides insights into genome size evolution in Rhodophyta.</title>
        <authorList>
            <person name="Lee J."/>
            <person name="Yang E.C."/>
            <person name="Graf L."/>
            <person name="Yang J.H."/>
            <person name="Qiu H."/>
            <person name="Zel Zion U."/>
            <person name="Chan C.X."/>
            <person name="Stephens T.G."/>
            <person name="Weber A.P.M."/>
            <person name="Boo G.H."/>
            <person name="Boo S.M."/>
            <person name="Kim K.M."/>
            <person name="Shin Y."/>
            <person name="Jung M."/>
            <person name="Lee S.J."/>
            <person name="Yim H.S."/>
            <person name="Lee J.H."/>
            <person name="Bhattacharya D."/>
            <person name="Yoon H.S."/>
        </authorList>
    </citation>
    <scope>NUCLEOTIDE SEQUENCE [LARGE SCALE GENOMIC DNA]</scope>
    <source>
        <strain evidence="1 2">SKKU-2015</strain>
        <tissue evidence="1">Whole body</tissue>
    </source>
</reference>
<comment type="caution">
    <text evidence="1">The sequence shown here is derived from an EMBL/GenBank/DDBJ whole genome shotgun (WGS) entry which is preliminary data.</text>
</comment>
<dbReference type="AlphaFoldDB" id="A0A2V3IIY0"/>
<evidence type="ECO:0000313" key="1">
    <source>
        <dbReference type="EMBL" id="PXF42031.1"/>
    </source>
</evidence>
<protein>
    <submittedName>
        <fullName evidence="1">Uncharacterized protein</fullName>
    </submittedName>
</protein>
<accession>A0A2V3IIY0</accession>
<dbReference type="EMBL" id="NBIV01000179">
    <property type="protein sequence ID" value="PXF42031.1"/>
    <property type="molecule type" value="Genomic_DNA"/>
</dbReference>
<name>A0A2V3IIY0_9FLOR</name>